<evidence type="ECO:0000313" key="4">
    <source>
        <dbReference type="EMBL" id="CAJ54237.1"/>
    </source>
</evidence>
<dbReference type="SUPFAM" id="SSF54060">
    <property type="entry name" value="His-Me finger endonucleases"/>
    <property type="match status" value="1"/>
</dbReference>
<keyword evidence="3" id="KW-0378">Hydrolase</keyword>
<evidence type="ECO:0000256" key="1">
    <source>
        <dbReference type="ARBA" id="ARBA00006429"/>
    </source>
</evidence>
<dbReference type="HOGENOM" id="CLU_070541_0_0_7"/>
<gene>
    <name evidence="4" type="ordered locus">LI0181</name>
</gene>
<dbReference type="EMBL" id="AM180252">
    <property type="protein sequence ID" value="CAJ54237.1"/>
    <property type="molecule type" value="Genomic_DNA"/>
</dbReference>
<accession>Q1MRY9</accession>
<dbReference type="AlphaFoldDB" id="Q1MRY9"/>
<evidence type="ECO:0000256" key="2">
    <source>
        <dbReference type="ARBA" id="ARBA00022722"/>
    </source>
</evidence>
<organism evidence="4 5">
    <name type="scientific">Lawsonia intracellularis (strain PHE/MN1-00)</name>
    <dbReference type="NCBI Taxonomy" id="363253"/>
    <lineage>
        <taxon>Bacteria</taxon>
        <taxon>Pseudomonadati</taxon>
        <taxon>Thermodesulfobacteriota</taxon>
        <taxon>Desulfovibrionia</taxon>
        <taxon>Desulfovibrionales</taxon>
        <taxon>Desulfovibrionaceae</taxon>
        <taxon>Lawsonia</taxon>
    </lineage>
</organism>
<dbReference type="GO" id="GO:0016787">
    <property type="term" value="F:hydrolase activity"/>
    <property type="evidence" value="ECO:0007669"/>
    <property type="project" value="UniProtKB-KW"/>
</dbReference>
<name>Q1MRY9_LAWIP</name>
<dbReference type="KEGG" id="lip:LI0181"/>
<dbReference type="Proteomes" id="UP000002430">
    <property type="component" value="Chromosome"/>
</dbReference>
<dbReference type="InterPro" id="IPR044925">
    <property type="entry name" value="His-Me_finger_sf"/>
</dbReference>
<evidence type="ECO:0000256" key="3">
    <source>
        <dbReference type="ARBA" id="ARBA00022801"/>
    </source>
</evidence>
<keyword evidence="4" id="KW-0255">Endonuclease</keyword>
<dbReference type="STRING" id="363253.LI0181"/>
<dbReference type="OrthoDB" id="9800417at2"/>
<dbReference type="GO" id="GO:0004519">
    <property type="term" value="F:endonuclease activity"/>
    <property type="evidence" value="ECO:0007669"/>
    <property type="project" value="UniProtKB-KW"/>
</dbReference>
<dbReference type="PANTHER" id="PTHR33607">
    <property type="entry name" value="ENDONUCLEASE-1"/>
    <property type="match status" value="1"/>
</dbReference>
<keyword evidence="2" id="KW-0540">Nuclease</keyword>
<reference evidence="4 5" key="1">
    <citation type="submission" date="2005-11" db="EMBL/GenBank/DDBJ databases">
        <title>The complete genome sequence of Lawsonia intracellularis: the causative agent of proliferative enteropathy.</title>
        <authorList>
            <person name="Kaur K."/>
            <person name="Zhang Q."/>
            <person name="Beckler D."/>
            <person name="Munir S."/>
            <person name="Li L."/>
            <person name="Kinsley K."/>
            <person name="Herron L."/>
            <person name="Peterson A."/>
            <person name="May B."/>
            <person name="Singh S."/>
            <person name="Gebhart C."/>
            <person name="Kapur V."/>
        </authorList>
    </citation>
    <scope>NUCLEOTIDE SEQUENCE [LARGE SCALE GENOMIC DNA]</scope>
    <source>
        <strain evidence="4 5">PHE/MN1-00</strain>
    </source>
</reference>
<dbReference type="InterPro" id="IPR007346">
    <property type="entry name" value="Endonuclease-I"/>
</dbReference>
<sequence length="261" mass="30526">MPEIFDASKFLEETMKKLLLLLSILFLTPSITLAEGNTFNDSFNKAKRILQDEVYYDHQVTLYCGYEYDDQKRICLPDGFIAEKHQKRSYKIEWEHSVPAENFGRAFTEWREGHPLCVDNKGKSFKGRKCAEKVNKTYRYMQSDMYNLFPAVGSVNAARSNKQYSELLGVQSAFGTCEAKIDGNRFEPPDRAKGQVARAALYMDKEYKEYNLSRQQRRLFEAWSNMYPVDEWECTRAKRIESIQGNENIFVKNMCIEKGLW</sequence>
<keyword evidence="5" id="KW-1185">Reference proteome</keyword>
<comment type="similarity">
    <text evidence="1">Belongs to the EndA/NucM nuclease family.</text>
</comment>
<dbReference type="PANTHER" id="PTHR33607:SF2">
    <property type="entry name" value="ENDONUCLEASE-1"/>
    <property type="match status" value="1"/>
</dbReference>
<evidence type="ECO:0000313" key="5">
    <source>
        <dbReference type="Proteomes" id="UP000002430"/>
    </source>
</evidence>
<dbReference type="eggNOG" id="COG2356">
    <property type="taxonomic scope" value="Bacteria"/>
</dbReference>
<protein>
    <submittedName>
        <fullName evidence="4">Endonuclease I</fullName>
    </submittedName>
</protein>
<dbReference type="Pfam" id="PF04231">
    <property type="entry name" value="Endonuclease_1"/>
    <property type="match status" value="1"/>
</dbReference>
<proteinExistence type="inferred from homology"/>